<sequence>MKTMETMDTFKKILYKCLSYLECDFNIFKNNKRERIKAQKYSYILQNTLGLQVGKFSLYLNGPYSASLADDLFDIADHQEELSDNMTVKPLKKGPKVLLDKIKEIFILEDSAEPEEVDLLELYTTYDFLKENFP</sequence>
<evidence type="ECO:0000313" key="1">
    <source>
        <dbReference type="EMBL" id="GAG92373.1"/>
    </source>
</evidence>
<organism evidence="1">
    <name type="scientific">marine sediment metagenome</name>
    <dbReference type="NCBI Taxonomy" id="412755"/>
    <lineage>
        <taxon>unclassified sequences</taxon>
        <taxon>metagenomes</taxon>
        <taxon>ecological metagenomes</taxon>
    </lineage>
</organism>
<evidence type="ECO:0008006" key="2">
    <source>
        <dbReference type="Google" id="ProtNLM"/>
    </source>
</evidence>
<feature type="non-terminal residue" evidence="1">
    <location>
        <position position="134"/>
    </location>
</feature>
<name>X1C7K0_9ZZZZ</name>
<dbReference type="EMBL" id="BART01023423">
    <property type="protein sequence ID" value="GAG92373.1"/>
    <property type="molecule type" value="Genomic_DNA"/>
</dbReference>
<comment type="caution">
    <text evidence="1">The sequence shown here is derived from an EMBL/GenBank/DDBJ whole genome shotgun (WGS) entry which is preliminary data.</text>
</comment>
<reference evidence="1" key="1">
    <citation type="journal article" date="2014" name="Front. Microbiol.">
        <title>High frequency of phylogenetically diverse reductive dehalogenase-homologous genes in deep subseafloor sedimentary metagenomes.</title>
        <authorList>
            <person name="Kawai M."/>
            <person name="Futagami T."/>
            <person name="Toyoda A."/>
            <person name="Takaki Y."/>
            <person name="Nishi S."/>
            <person name="Hori S."/>
            <person name="Arai W."/>
            <person name="Tsubouchi T."/>
            <person name="Morono Y."/>
            <person name="Uchiyama I."/>
            <person name="Ito T."/>
            <person name="Fujiyama A."/>
            <person name="Inagaki F."/>
            <person name="Takami H."/>
        </authorList>
    </citation>
    <scope>NUCLEOTIDE SEQUENCE</scope>
    <source>
        <strain evidence="1">Expedition CK06-06</strain>
    </source>
</reference>
<accession>X1C7K0</accession>
<gene>
    <name evidence="1" type="ORF">S01H4_42617</name>
</gene>
<proteinExistence type="predicted"/>
<dbReference type="AlphaFoldDB" id="X1C7K0"/>
<protein>
    <recommendedName>
        <fullName evidence="2">DUF4065 domain-containing protein</fullName>
    </recommendedName>
</protein>